<keyword evidence="6 11" id="KW-0547">Nucleotide-binding</keyword>
<dbReference type="Gene3D" id="1.10.510.10">
    <property type="entry name" value="Transferase(Phosphotransferase) domain 1"/>
    <property type="match status" value="1"/>
</dbReference>
<dbReference type="AlphaFoldDB" id="A0A2G5EES4"/>
<dbReference type="PANTHER" id="PTHR24056:SF107">
    <property type="entry name" value="CYCLIN-DEPENDENT KINASE 11A-RELATED"/>
    <property type="match status" value="1"/>
</dbReference>
<dbReference type="GO" id="GO:0080090">
    <property type="term" value="P:regulation of primary metabolic process"/>
    <property type="evidence" value="ECO:0007669"/>
    <property type="project" value="UniProtKB-ARBA"/>
</dbReference>
<evidence type="ECO:0000256" key="1">
    <source>
        <dbReference type="ARBA" id="ARBA00006485"/>
    </source>
</evidence>
<reference evidence="14 15" key="1">
    <citation type="submission" date="2017-09" db="EMBL/GenBank/DDBJ databases">
        <title>WGS assembly of Aquilegia coerulea Goldsmith.</title>
        <authorList>
            <person name="Hodges S."/>
            <person name="Kramer E."/>
            <person name="Nordborg M."/>
            <person name="Tomkins J."/>
            <person name="Borevitz J."/>
            <person name="Derieg N."/>
            <person name="Yan J."/>
            <person name="Mihaltcheva S."/>
            <person name="Hayes R.D."/>
            <person name="Rokhsar D."/>
        </authorList>
    </citation>
    <scope>NUCLEOTIDE SEQUENCE [LARGE SCALE GENOMIC DNA]</scope>
    <source>
        <strain evidence="15">cv. Goldsmith</strain>
    </source>
</reference>
<feature type="compositionally biased region" description="Basic and acidic residues" evidence="12">
    <location>
        <begin position="10"/>
        <end position="27"/>
    </location>
</feature>
<dbReference type="GO" id="GO:0005524">
    <property type="term" value="F:ATP binding"/>
    <property type="evidence" value="ECO:0007669"/>
    <property type="project" value="UniProtKB-UniRule"/>
</dbReference>
<evidence type="ECO:0000256" key="3">
    <source>
        <dbReference type="ARBA" id="ARBA00022527"/>
    </source>
</evidence>
<dbReference type="OrthoDB" id="1732493at2759"/>
<dbReference type="InterPro" id="IPR000719">
    <property type="entry name" value="Prot_kinase_dom"/>
</dbReference>
<feature type="compositionally biased region" description="Basic and acidic residues" evidence="12">
    <location>
        <begin position="91"/>
        <end position="100"/>
    </location>
</feature>
<name>A0A2G5EES4_AQUCA</name>
<evidence type="ECO:0000256" key="4">
    <source>
        <dbReference type="ARBA" id="ARBA00022553"/>
    </source>
</evidence>
<feature type="binding site" evidence="11">
    <location>
        <position position="382"/>
    </location>
    <ligand>
        <name>ATP</name>
        <dbReference type="ChEBI" id="CHEBI:30616"/>
    </ligand>
</feature>
<dbReference type="CDD" id="cd07843">
    <property type="entry name" value="STKc_CDC2L1"/>
    <property type="match status" value="1"/>
</dbReference>
<dbReference type="PROSITE" id="PS00107">
    <property type="entry name" value="PROTEIN_KINASE_ATP"/>
    <property type="match status" value="1"/>
</dbReference>
<feature type="region of interest" description="Disordered" evidence="12">
    <location>
        <begin position="1"/>
        <end position="106"/>
    </location>
</feature>
<dbReference type="EMBL" id="KZ305026">
    <property type="protein sequence ID" value="PIA54220.1"/>
    <property type="molecule type" value="Genomic_DNA"/>
</dbReference>
<dbReference type="PROSITE" id="PS00108">
    <property type="entry name" value="PROTEIN_KINASE_ST"/>
    <property type="match status" value="1"/>
</dbReference>
<keyword evidence="8 11" id="KW-0067">ATP-binding</keyword>
<dbReference type="GO" id="GO:0004693">
    <property type="term" value="F:cyclin-dependent protein serine/threonine kinase activity"/>
    <property type="evidence" value="ECO:0007669"/>
    <property type="project" value="UniProtKB-EC"/>
</dbReference>
<feature type="compositionally biased region" description="Low complexity" evidence="12">
    <location>
        <begin position="257"/>
        <end position="271"/>
    </location>
</feature>
<feature type="region of interest" description="Disordered" evidence="12">
    <location>
        <begin position="250"/>
        <end position="283"/>
    </location>
</feature>
<dbReference type="InterPro" id="IPR045267">
    <property type="entry name" value="CDK11/PITSLRE_STKc"/>
</dbReference>
<feature type="domain" description="Protein kinase" evidence="13">
    <location>
        <begin position="353"/>
        <end position="649"/>
    </location>
</feature>
<dbReference type="SMART" id="SM00220">
    <property type="entry name" value="S_TKc"/>
    <property type="match status" value="1"/>
</dbReference>
<evidence type="ECO:0000256" key="7">
    <source>
        <dbReference type="ARBA" id="ARBA00022777"/>
    </source>
</evidence>
<evidence type="ECO:0000256" key="8">
    <source>
        <dbReference type="ARBA" id="ARBA00022840"/>
    </source>
</evidence>
<comment type="catalytic activity">
    <reaction evidence="9">
        <text>L-threonyl-[protein] + ATP = O-phospho-L-threonyl-[protein] + ADP + H(+)</text>
        <dbReference type="Rhea" id="RHEA:46608"/>
        <dbReference type="Rhea" id="RHEA-COMP:11060"/>
        <dbReference type="Rhea" id="RHEA-COMP:11605"/>
        <dbReference type="ChEBI" id="CHEBI:15378"/>
        <dbReference type="ChEBI" id="CHEBI:30013"/>
        <dbReference type="ChEBI" id="CHEBI:30616"/>
        <dbReference type="ChEBI" id="CHEBI:61977"/>
        <dbReference type="ChEBI" id="CHEBI:456216"/>
        <dbReference type="EC" id="2.7.11.22"/>
    </reaction>
</comment>
<organism evidence="14 15">
    <name type="scientific">Aquilegia coerulea</name>
    <name type="common">Rocky mountain columbine</name>
    <dbReference type="NCBI Taxonomy" id="218851"/>
    <lineage>
        <taxon>Eukaryota</taxon>
        <taxon>Viridiplantae</taxon>
        <taxon>Streptophyta</taxon>
        <taxon>Embryophyta</taxon>
        <taxon>Tracheophyta</taxon>
        <taxon>Spermatophyta</taxon>
        <taxon>Magnoliopsida</taxon>
        <taxon>Ranunculales</taxon>
        <taxon>Ranunculaceae</taxon>
        <taxon>Thalictroideae</taxon>
        <taxon>Aquilegia</taxon>
    </lineage>
</organism>
<dbReference type="EC" id="2.7.11.22" evidence="2"/>
<dbReference type="InterPro" id="IPR008271">
    <property type="entry name" value="Ser/Thr_kinase_AS"/>
</dbReference>
<dbReference type="GO" id="GO:0007346">
    <property type="term" value="P:regulation of mitotic cell cycle"/>
    <property type="evidence" value="ECO:0007669"/>
    <property type="project" value="TreeGrafter"/>
</dbReference>
<feature type="compositionally biased region" description="Polar residues" evidence="12">
    <location>
        <begin position="327"/>
        <end position="339"/>
    </location>
</feature>
<dbReference type="GO" id="GO:0010556">
    <property type="term" value="P:regulation of macromolecule biosynthetic process"/>
    <property type="evidence" value="ECO:0007669"/>
    <property type="project" value="UniProtKB-ARBA"/>
</dbReference>
<evidence type="ECO:0000256" key="9">
    <source>
        <dbReference type="ARBA" id="ARBA00047811"/>
    </source>
</evidence>
<keyword evidence="5" id="KW-0808">Transferase</keyword>
<gene>
    <name evidence="14" type="ORF">AQUCO_00900638v1</name>
</gene>
<dbReference type="FunFam" id="1.10.510.10:FF:000211">
    <property type="entry name" value="Cyclin-dependent kinase G-2"/>
    <property type="match status" value="1"/>
</dbReference>
<dbReference type="InterPro" id="IPR050108">
    <property type="entry name" value="CDK"/>
</dbReference>
<evidence type="ECO:0000313" key="14">
    <source>
        <dbReference type="EMBL" id="PIA54220.1"/>
    </source>
</evidence>
<dbReference type="Gene3D" id="3.30.200.20">
    <property type="entry name" value="Phosphorylase Kinase, domain 1"/>
    <property type="match status" value="1"/>
</dbReference>
<keyword evidence="3" id="KW-0723">Serine/threonine-protein kinase</keyword>
<dbReference type="FunFam" id="3.30.200.20:FF:000172">
    <property type="entry name" value="cyclin-dependent kinase G-2 isoform X1"/>
    <property type="match status" value="1"/>
</dbReference>
<dbReference type="InterPro" id="IPR011009">
    <property type="entry name" value="Kinase-like_dom_sf"/>
</dbReference>
<dbReference type="InterPro" id="IPR017441">
    <property type="entry name" value="Protein_kinase_ATP_BS"/>
</dbReference>
<comment type="similarity">
    <text evidence="1">Belongs to the protein kinase superfamily. CMGC Ser/Thr protein kinase family. CDC2/CDKX subfamily.</text>
</comment>
<evidence type="ECO:0000313" key="15">
    <source>
        <dbReference type="Proteomes" id="UP000230069"/>
    </source>
</evidence>
<feature type="compositionally biased region" description="Basic and acidic residues" evidence="12">
    <location>
        <begin position="33"/>
        <end position="74"/>
    </location>
</feature>
<evidence type="ECO:0000256" key="12">
    <source>
        <dbReference type="SAM" id="MobiDB-lite"/>
    </source>
</evidence>
<evidence type="ECO:0000256" key="6">
    <source>
        <dbReference type="ARBA" id="ARBA00022741"/>
    </source>
</evidence>
<keyword evidence="4" id="KW-0597">Phosphoprotein</keyword>
<protein>
    <recommendedName>
        <fullName evidence="2">cyclin-dependent kinase</fullName>
        <ecNumber evidence="2">2.7.11.22</ecNumber>
    </recommendedName>
</protein>
<dbReference type="SUPFAM" id="SSF56112">
    <property type="entry name" value="Protein kinase-like (PK-like)"/>
    <property type="match status" value="1"/>
</dbReference>
<dbReference type="STRING" id="218851.A0A2G5EES4"/>
<accession>A0A2G5EES4</accession>
<evidence type="ECO:0000256" key="11">
    <source>
        <dbReference type="PROSITE-ProRule" id="PRU10141"/>
    </source>
</evidence>
<proteinExistence type="inferred from homology"/>
<comment type="catalytic activity">
    <reaction evidence="10">
        <text>L-seryl-[protein] + ATP = O-phospho-L-seryl-[protein] + ADP + H(+)</text>
        <dbReference type="Rhea" id="RHEA:17989"/>
        <dbReference type="Rhea" id="RHEA-COMP:9863"/>
        <dbReference type="Rhea" id="RHEA-COMP:11604"/>
        <dbReference type="ChEBI" id="CHEBI:15378"/>
        <dbReference type="ChEBI" id="CHEBI:29999"/>
        <dbReference type="ChEBI" id="CHEBI:30616"/>
        <dbReference type="ChEBI" id="CHEBI:83421"/>
        <dbReference type="ChEBI" id="CHEBI:456216"/>
        <dbReference type="EC" id="2.7.11.22"/>
    </reaction>
</comment>
<keyword evidence="15" id="KW-1185">Reference proteome</keyword>
<dbReference type="Pfam" id="PF00069">
    <property type="entry name" value="Pkinase"/>
    <property type="match status" value="1"/>
</dbReference>
<keyword evidence="7" id="KW-0418">Kinase</keyword>
<dbReference type="PANTHER" id="PTHR24056">
    <property type="entry name" value="CELL DIVISION PROTEIN KINASE"/>
    <property type="match status" value="1"/>
</dbReference>
<feature type="region of interest" description="Disordered" evidence="12">
    <location>
        <begin position="302"/>
        <end position="339"/>
    </location>
</feature>
<dbReference type="GO" id="GO:0005634">
    <property type="term" value="C:nucleus"/>
    <property type="evidence" value="ECO:0007669"/>
    <property type="project" value="TreeGrafter"/>
</dbReference>
<evidence type="ECO:0000256" key="2">
    <source>
        <dbReference type="ARBA" id="ARBA00012425"/>
    </source>
</evidence>
<evidence type="ECO:0000259" key="13">
    <source>
        <dbReference type="PROSITE" id="PS50011"/>
    </source>
</evidence>
<dbReference type="PROSITE" id="PS50011">
    <property type="entry name" value="PROTEIN_KINASE_DOM"/>
    <property type="match status" value="1"/>
</dbReference>
<dbReference type="InParanoid" id="A0A2G5EES4"/>
<sequence>MAAGLVGGYRRNEFRDGESRRRDDFYYSKKQHDHLVNGRGFEKKKEASGRDRYQINRQETRYSRKREQVDDRCYSKSGSSGGDGSSGGRYSNEKTDRELGELSSGNDSDCLIAGSASLVNGREVSVCDVEVQLPPRKKQKFSPVVWDREGSGERWNSILDHLARKTHQSPKVSLVHEAHNSPMLVDNRRPEHSPAQDLPQVLSSSLPKEEWYGGSDQEPGEVKEDFVAGRNISASRWADDEEGEILNHEEMHKSEKSMPSSRSSGSSSGSKVLDPEFGELTSGFAHGSEWQANDLHHNDAVEVDEDDKNNKMTFYESDTDSEGGNDYFSSPNSNGSQQRSINMLNTSRSVHEFERLNKIGAGTYGDVFRARDKRNGEIVALKKVKMEKEREGFPLTALREINILVSLRHPSVVDVKEVVVEEDVKRGKNETYLVMEYVEHDLKGLMEGMKQPFSQSEVKCLMLQLLEGVKYLHDNWVLHRDLKTSNLLLNNRGELKICDFGLSRQYGSPLKPYTPLVVTLWYRAPELLLGAEQYSTAIDMWSLGCIMAELLAKEPLFCGESELNQLDKIFRCLGTPNEMDWPGLSKLPGFKVKFAKQKYKFSLRQKFPPTSFTGSPFLSSAGFDLLSRLLAYDPEKRITAQEAVNHEWFREVPLPKEKDFMPTFPAQHIKARY</sequence>
<dbReference type="Proteomes" id="UP000230069">
    <property type="component" value="Unassembled WGS sequence"/>
</dbReference>
<evidence type="ECO:0000256" key="5">
    <source>
        <dbReference type="ARBA" id="ARBA00022679"/>
    </source>
</evidence>
<evidence type="ECO:0000256" key="10">
    <source>
        <dbReference type="ARBA" id="ARBA00048367"/>
    </source>
</evidence>